<keyword evidence="1" id="KW-0805">Transcription regulation</keyword>
<dbReference type="Pfam" id="PF12833">
    <property type="entry name" value="HTH_18"/>
    <property type="match status" value="1"/>
</dbReference>
<dbReference type="InterPro" id="IPR003313">
    <property type="entry name" value="AraC-bd"/>
</dbReference>
<dbReference type="AlphaFoldDB" id="A0AA96RP19"/>
<feature type="domain" description="HTH araC/xylS-type" evidence="4">
    <location>
        <begin position="187"/>
        <end position="285"/>
    </location>
</feature>
<dbReference type="InterPro" id="IPR018060">
    <property type="entry name" value="HTH_AraC"/>
</dbReference>
<dbReference type="GO" id="GO:0003700">
    <property type="term" value="F:DNA-binding transcription factor activity"/>
    <property type="evidence" value="ECO:0007669"/>
    <property type="project" value="InterPro"/>
</dbReference>
<keyword evidence="2" id="KW-0238">DNA-binding</keyword>
<dbReference type="SUPFAM" id="SSF46689">
    <property type="entry name" value="Homeodomain-like"/>
    <property type="match status" value="2"/>
</dbReference>
<keyword evidence="3" id="KW-0804">Transcription</keyword>
<dbReference type="SMART" id="SM00342">
    <property type="entry name" value="HTH_ARAC"/>
    <property type="match status" value="1"/>
</dbReference>
<dbReference type="PANTHER" id="PTHR43280">
    <property type="entry name" value="ARAC-FAMILY TRANSCRIPTIONAL REGULATOR"/>
    <property type="match status" value="1"/>
</dbReference>
<evidence type="ECO:0000313" key="5">
    <source>
        <dbReference type="EMBL" id="WNR46192.1"/>
    </source>
</evidence>
<dbReference type="SUPFAM" id="SSF51182">
    <property type="entry name" value="RmlC-like cupins"/>
    <property type="match status" value="1"/>
</dbReference>
<organism evidence="5 6">
    <name type="scientific">Paenibacillus roseopurpureus</name>
    <dbReference type="NCBI Taxonomy" id="2918901"/>
    <lineage>
        <taxon>Bacteria</taxon>
        <taxon>Bacillati</taxon>
        <taxon>Bacillota</taxon>
        <taxon>Bacilli</taxon>
        <taxon>Bacillales</taxon>
        <taxon>Paenibacillaceae</taxon>
        <taxon>Paenibacillus</taxon>
    </lineage>
</organism>
<dbReference type="Pfam" id="PF02311">
    <property type="entry name" value="AraC_binding"/>
    <property type="match status" value="1"/>
</dbReference>
<dbReference type="Gene3D" id="2.60.120.10">
    <property type="entry name" value="Jelly Rolls"/>
    <property type="match status" value="1"/>
</dbReference>
<protein>
    <submittedName>
        <fullName evidence="5">AraC family transcriptional regulator</fullName>
    </submittedName>
</protein>
<dbReference type="Proteomes" id="UP001304650">
    <property type="component" value="Chromosome"/>
</dbReference>
<proteinExistence type="predicted"/>
<accession>A0AA96RP19</accession>
<dbReference type="InterPro" id="IPR020449">
    <property type="entry name" value="Tscrpt_reg_AraC-type_HTH"/>
</dbReference>
<dbReference type="InterPro" id="IPR011051">
    <property type="entry name" value="RmlC_Cupin_sf"/>
</dbReference>
<evidence type="ECO:0000313" key="6">
    <source>
        <dbReference type="Proteomes" id="UP001304650"/>
    </source>
</evidence>
<dbReference type="KEGG" id="proo:MJB10_08890"/>
<dbReference type="RefSeq" id="WP_314803668.1">
    <property type="nucleotide sequence ID" value="NZ_CP130319.1"/>
</dbReference>
<dbReference type="GO" id="GO:0043565">
    <property type="term" value="F:sequence-specific DNA binding"/>
    <property type="evidence" value="ECO:0007669"/>
    <property type="project" value="InterPro"/>
</dbReference>
<keyword evidence="6" id="KW-1185">Reference proteome</keyword>
<dbReference type="Gene3D" id="1.10.10.60">
    <property type="entry name" value="Homeodomain-like"/>
    <property type="match status" value="2"/>
</dbReference>
<evidence type="ECO:0000259" key="4">
    <source>
        <dbReference type="PROSITE" id="PS01124"/>
    </source>
</evidence>
<dbReference type="EMBL" id="CP130319">
    <property type="protein sequence ID" value="WNR46192.1"/>
    <property type="molecule type" value="Genomic_DNA"/>
</dbReference>
<dbReference type="InterPro" id="IPR009057">
    <property type="entry name" value="Homeodomain-like_sf"/>
</dbReference>
<name>A0AA96RP19_9BACL</name>
<dbReference type="PANTHER" id="PTHR43280:SF28">
    <property type="entry name" value="HTH-TYPE TRANSCRIPTIONAL ACTIVATOR RHAS"/>
    <property type="match status" value="1"/>
</dbReference>
<dbReference type="InterPro" id="IPR014710">
    <property type="entry name" value="RmlC-like_jellyroll"/>
</dbReference>
<sequence>MYLCKETMAMLSDIALVLNGREASFKVYNWGIVSPLFDNPVHKHSFFEVCYVMDGEGEYTDDGIHYLLKPGTHFISRPGVTHQIRTANGLFLLYVGFELDHAQSSETMRESFQHLAEHAVVVVEEAAQHPTALLWKSLLLQEKPASNLPQAAIPSISYSLLLSFLTLFGGRVNRTSQPRQHSNHYLQQAKLFIRDNLSQPLSLQLVANYLNVSERHLSRLFASGIHENFTQFVRDERIRQGSHLLMNSELSIKEIAEATGFSSVHYFSRLFMEVIGLPPAKFRKQHQTSQA</sequence>
<evidence type="ECO:0000256" key="2">
    <source>
        <dbReference type="ARBA" id="ARBA00023125"/>
    </source>
</evidence>
<gene>
    <name evidence="5" type="ORF">MJB10_08890</name>
</gene>
<dbReference type="PROSITE" id="PS01124">
    <property type="entry name" value="HTH_ARAC_FAMILY_2"/>
    <property type="match status" value="1"/>
</dbReference>
<reference evidence="5" key="1">
    <citation type="submission" date="2022-02" db="EMBL/GenBank/DDBJ databases">
        <title>Paenibacillus sp. MBLB1832 Whole Genome Shotgun Sequencing.</title>
        <authorList>
            <person name="Hwang C.Y."/>
            <person name="Cho E.-S."/>
            <person name="Seo M.-J."/>
        </authorList>
    </citation>
    <scope>NUCLEOTIDE SEQUENCE</scope>
    <source>
        <strain evidence="5">MBLB1832</strain>
    </source>
</reference>
<evidence type="ECO:0000256" key="1">
    <source>
        <dbReference type="ARBA" id="ARBA00023015"/>
    </source>
</evidence>
<evidence type="ECO:0000256" key="3">
    <source>
        <dbReference type="ARBA" id="ARBA00023163"/>
    </source>
</evidence>
<dbReference type="PRINTS" id="PR00032">
    <property type="entry name" value="HTHARAC"/>
</dbReference>